<reference evidence="2 3" key="1">
    <citation type="submission" date="2013-02" db="EMBL/GenBank/DDBJ databases">
        <title>Genome sequence of Candida maltosa Xu316, a potential industrial strain for xylitol and ethanol production.</title>
        <authorList>
            <person name="Yu J."/>
            <person name="Wang Q."/>
            <person name="Geng X."/>
            <person name="Bao W."/>
            <person name="He P."/>
            <person name="Cai J."/>
        </authorList>
    </citation>
    <scope>NUCLEOTIDE SEQUENCE [LARGE SCALE GENOMIC DNA]</scope>
    <source>
        <strain evidence="3">Xu316</strain>
    </source>
</reference>
<dbReference type="OrthoDB" id="4095869at2759"/>
<feature type="region of interest" description="Disordered" evidence="1">
    <location>
        <begin position="282"/>
        <end position="315"/>
    </location>
</feature>
<accession>M3J342</accession>
<dbReference type="HOGENOM" id="CLU_813791_0_0_1"/>
<feature type="region of interest" description="Disordered" evidence="1">
    <location>
        <begin position="206"/>
        <end position="234"/>
    </location>
</feature>
<proteinExistence type="predicted"/>
<evidence type="ECO:0000256" key="1">
    <source>
        <dbReference type="SAM" id="MobiDB-lite"/>
    </source>
</evidence>
<evidence type="ECO:0000313" key="2">
    <source>
        <dbReference type="EMBL" id="EMG46313.1"/>
    </source>
</evidence>
<sequence>MDSHKQEQVDPDSIIDTLFSEDIPTPPTSTNDTSTYPELILQDSTHGNKYYQCFQSYNRQFINDNGGNRGDIVRWNGSTMEVLTNMILDNWLNRNSDLGEVPKVKKQISRANALFTWASTDQYIEERKKELLRLRRVDSAKIKESANSNNVVEEPRVLSDEDIRKQALRKSFACLFKETKPVNLEKIIAVEFKKNLSIEPELRKDETVESTHLPKSKGGLDTPSIKTPIDTPPIKASTETLSFFEKLPKNNTTNESFQPSEVPKVPLQESESIFSSYQLDQLMSSSRNSPIPKIEPEPQQPEKVEEDEDDDDEFDDFIASVPSINTVKTDSVSSQANLLDL</sequence>
<dbReference type="EMBL" id="AOGT01002046">
    <property type="protein sequence ID" value="EMG46313.1"/>
    <property type="molecule type" value="Genomic_DNA"/>
</dbReference>
<keyword evidence="3" id="KW-1185">Reference proteome</keyword>
<organism evidence="2 3">
    <name type="scientific">Candida maltosa (strain Xu316)</name>
    <name type="common">Yeast</name>
    <dbReference type="NCBI Taxonomy" id="1245528"/>
    <lineage>
        <taxon>Eukaryota</taxon>
        <taxon>Fungi</taxon>
        <taxon>Dikarya</taxon>
        <taxon>Ascomycota</taxon>
        <taxon>Saccharomycotina</taxon>
        <taxon>Pichiomycetes</taxon>
        <taxon>Debaryomycetaceae</taxon>
        <taxon>Candida/Lodderomyces clade</taxon>
        <taxon>Candida</taxon>
    </lineage>
</organism>
<evidence type="ECO:0000313" key="3">
    <source>
        <dbReference type="Proteomes" id="UP000011777"/>
    </source>
</evidence>
<protein>
    <submittedName>
        <fullName evidence="2">Uncharacterized protein</fullName>
    </submittedName>
</protein>
<name>M3J342_CANMX</name>
<dbReference type="Proteomes" id="UP000011777">
    <property type="component" value="Unassembled WGS sequence"/>
</dbReference>
<feature type="region of interest" description="Disordered" evidence="1">
    <location>
        <begin position="1"/>
        <end position="35"/>
    </location>
</feature>
<gene>
    <name evidence="2" type="ORF">G210_3432</name>
</gene>
<feature type="compositionally biased region" description="Basic and acidic residues" evidence="1">
    <location>
        <begin position="294"/>
        <end position="303"/>
    </location>
</feature>
<feature type="compositionally biased region" description="Acidic residues" evidence="1">
    <location>
        <begin position="304"/>
        <end position="315"/>
    </location>
</feature>
<dbReference type="STRING" id="1245528.M3J342"/>
<dbReference type="AlphaFoldDB" id="M3J342"/>
<comment type="caution">
    <text evidence="2">The sequence shown here is derived from an EMBL/GenBank/DDBJ whole genome shotgun (WGS) entry which is preliminary data.</text>
</comment>